<dbReference type="AlphaFoldDB" id="A0A840TIU7"/>
<evidence type="ECO:0000313" key="1">
    <source>
        <dbReference type="EMBL" id="MBB5283374.1"/>
    </source>
</evidence>
<keyword evidence="2" id="KW-1185">Reference proteome</keyword>
<gene>
    <name evidence="1" type="ORF">HNQ92_001500</name>
</gene>
<protein>
    <submittedName>
        <fullName evidence="1">Uncharacterized protein</fullName>
    </submittedName>
</protein>
<organism evidence="1 2">
    <name type="scientific">Rhabdobacter roseus</name>
    <dbReference type="NCBI Taxonomy" id="1655419"/>
    <lineage>
        <taxon>Bacteria</taxon>
        <taxon>Pseudomonadati</taxon>
        <taxon>Bacteroidota</taxon>
        <taxon>Cytophagia</taxon>
        <taxon>Cytophagales</taxon>
        <taxon>Cytophagaceae</taxon>
        <taxon>Rhabdobacter</taxon>
    </lineage>
</organism>
<dbReference type="Proteomes" id="UP000557307">
    <property type="component" value="Unassembled WGS sequence"/>
</dbReference>
<sequence>MSGSQVPFVGTWLVISLDAYFIQQIKTSAVISLAST</sequence>
<dbReference type="EMBL" id="JACHGF010000002">
    <property type="protein sequence ID" value="MBB5283374.1"/>
    <property type="molecule type" value="Genomic_DNA"/>
</dbReference>
<reference evidence="1 2" key="1">
    <citation type="submission" date="2020-08" db="EMBL/GenBank/DDBJ databases">
        <title>Genomic Encyclopedia of Type Strains, Phase IV (KMG-IV): sequencing the most valuable type-strain genomes for metagenomic binning, comparative biology and taxonomic classification.</title>
        <authorList>
            <person name="Goeker M."/>
        </authorList>
    </citation>
    <scope>NUCLEOTIDE SEQUENCE [LARGE SCALE GENOMIC DNA]</scope>
    <source>
        <strain evidence="1 2">DSM 105074</strain>
    </source>
</reference>
<name>A0A840TIU7_9BACT</name>
<comment type="caution">
    <text evidence="1">The sequence shown here is derived from an EMBL/GenBank/DDBJ whole genome shotgun (WGS) entry which is preliminary data.</text>
</comment>
<accession>A0A840TIU7</accession>
<proteinExistence type="predicted"/>
<evidence type="ECO:0000313" key="2">
    <source>
        <dbReference type="Proteomes" id="UP000557307"/>
    </source>
</evidence>